<proteinExistence type="predicted"/>
<sequence>MVGAPNELFSAISFVAFVLCVIPLYWHLEAWNIGTCMFILWAGFGSLVFFINSIIWNHNVVNWAPVWCDISTRFLVGLSVGIPATSLAINRRLYKISSVRQVMVTRSERRREMAIDIGISVIFPCIVMALQYVVQGHRFNIYEDIGCLPYTWNTPLAYVLYYMWPLVTGVCAATYCILTIRNFHRRGRALREVLTSHSNLNHGRYVRLMMLAGMELFATIPITTYIIYTNSTLSKPLPWVSWADTHYGFSRVDQFPRALWGDSWQFVINLEMQRWLTIMCAFVFVAFFGFASEARAHYRAAYTSLASRLGVTTIGSGSFSDSRVLQSTSRRPVRPSSAIHSHPVSRRRSRSEKAEQLTPTTPTTPTTPHMLSPYSPTVYSPTDDQLSKFSPTESVASSSFGALPFVTPSEPITAPHIPTDVPVIRAPEAAIHRPRPESEILAVERPSDEFKGASAV</sequence>
<accession>A0ACB8QV40</accession>
<dbReference type="Proteomes" id="UP000814128">
    <property type="component" value="Unassembled WGS sequence"/>
</dbReference>
<dbReference type="EMBL" id="MU273483">
    <property type="protein sequence ID" value="KAI0035537.1"/>
    <property type="molecule type" value="Genomic_DNA"/>
</dbReference>
<comment type="caution">
    <text evidence="1">The sequence shown here is derived from an EMBL/GenBank/DDBJ whole genome shotgun (WGS) entry which is preliminary data.</text>
</comment>
<keyword evidence="1" id="KW-0675">Receptor</keyword>
<organism evidence="1 2">
    <name type="scientific">Vararia minispora EC-137</name>
    <dbReference type="NCBI Taxonomy" id="1314806"/>
    <lineage>
        <taxon>Eukaryota</taxon>
        <taxon>Fungi</taxon>
        <taxon>Dikarya</taxon>
        <taxon>Basidiomycota</taxon>
        <taxon>Agaricomycotina</taxon>
        <taxon>Agaricomycetes</taxon>
        <taxon>Russulales</taxon>
        <taxon>Lachnocladiaceae</taxon>
        <taxon>Vararia</taxon>
    </lineage>
</organism>
<gene>
    <name evidence="1" type="ORF">K488DRAFT_76572</name>
</gene>
<evidence type="ECO:0000313" key="2">
    <source>
        <dbReference type="Proteomes" id="UP000814128"/>
    </source>
</evidence>
<protein>
    <submittedName>
        <fullName evidence="1">Pheromone A receptor-domain-containing protein</fullName>
    </submittedName>
</protein>
<reference evidence="1" key="1">
    <citation type="submission" date="2021-02" db="EMBL/GenBank/DDBJ databases">
        <authorList>
            <consortium name="DOE Joint Genome Institute"/>
            <person name="Ahrendt S."/>
            <person name="Looney B.P."/>
            <person name="Miyauchi S."/>
            <person name="Morin E."/>
            <person name="Drula E."/>
            <person name="Courty P.E."/>
            <person name="Chicoki N."/>
            <person name="Fauchery L."/>
            <person name="Kohler A."/>
            <person name="Kuo A."/>
            <person name="Labutti K."/>
            <person name="Pangilinan J."/>
            <person name="Lipzen A."/>
            <person name="Riley R."/>
            <person name="Andreopoulos W."/>
            <person name="He G."/>
            <person name="Johnson J."/>
            <person name="Barry K.W."/>
            <person name="Grigoriev I.V."/>
            <person name="Nagy L."/>
            <person name="Hibbett D."/>
            <person name="Henrissat B."/>
            <person name="Matheny P.B."/>
            <person name="Labbe J."/>
            <person name="Martin F."/>
        </authorList>
    </citation>
    <scope>NUCLEOTIDE SEQUENCE</scope>
    <source>
        <strain evidence="1">EC-137</strain>
    </source>
</reference>
<reference evidence="1" key="2">
    <citation type="journal article" date="2022" name="New Phytol.">
        <title>Evolutionary transition to the ectomycorrhizal habit in the genomes of a hyperdiverse lineage of mushroom-forming fungi.</title>
        <authorList>
            <person name="Looney B."/>
            <person name="Miyauchi S."/>
            <person name="Morin E."/>
            <person name="Drula E."/>
            <person name="Courty P.E."/>
            <person name="Kohler A."/>
            <person name="Kuo A."/>
            <person name="LaButti K."/>
            <person name="Pangilinan J."/>
            <person name="Lipzen A."/>
            <person name="Riley R."/>
            <person name="Andreopoulos W."/>
            <person name="He G."/>
            <person name="Johnson J."/>
            <person name="Nolan M."/>
            <person name="Tritt A."/>
            <person name="Barry K.W."/>
            <person name="Grigoriev I.V."/>
            <person name="Nagy L.G."/>
            <person name="Hibbett D."/>
            <person name="Henrissat B."/>
            <person name="Matheny P.B."/>
            <person name="Labbe J."/>
            <person name="Martin F.M."/>
        </authorList>
    </citation>
    <scope>NUCLEOTIDE SEQUENCE</scope>
    <source>
        <strain evidence="1">EC-137</strain>
    </source>
</reference>
<evidence type="ECO:0000313" key="1">
    <source>
        <dbReference type="EMBL" id="KAI0035537.1"/>
    </source>
</evidence>
<keyword evidence="2" id="KW-1185">Reference proteome</keyword>
<name>A0ACB8QV40_9AGAM</name>